<dbReference type="OrthoDB" id="7477935at2759"/>
<keyword evidence="2" id="KW-1185">Reference proteome</keyword>
<name>A0A4C1WDA3_EUMVA</name>
<evidence type="ECO:0000313" key="2">
    <source>
        <dbReference type="Proteomes" id="UP000299102"/>
    </source>
</evidence>
<accession>A0A4C1WDA3</accession>
<dbReference type="EMBL" id="BGZK01000524">
    <property type="protein sequence ID" value="GBP48442.1"/>
    <property type="molecule type" value="Genomic_DNA"/>
</dbReference>
<comment type="caution">
    <text evidence="1">The sequence shown here is derived from an EMBL/GenBank/DDBJ whole genome shotgun (WGS) entry which is preliminary data.</text>
</comment>
<organism evidence="1 2">
    <name type="scientific">Eumeta variegata</name>
    <name type="common">Bagworm moth</name>
    <name type="synonym">Eumeta japonica</name>
    <dbReference type="NCBI Taxonomy" id="151549"/>
    <lineage>
        <taxon>Eukaryota</taxon>
        <taxon>Metazoa</taxon>
        <taxon>Ecdysozoa</taxon>
        <taxon>Arthropoda</taxon>
        <taxon>Hexapoda</taxon>
        <taxon>Insecta</taxon>
        <taxon>Pterygota</taxon>
        <taxon>Neoptera</taxon>
        <taxon>Endopterygota</taxon>
        <taxon>Lepidoptera</taxon>
        <taxon>Glossata</taxon>
        <taxon>Ditrysia</taxon>
        <taxon>Tineoidea</taxon>
        <taxon>Psychidae</taxon>
        <taxon>Oiketicinae</taxon>
        <taxon>Eumeta</taxon>
    </lineage>
</organism>
<protein>
    <recommendedName>
        <fullName evidence="3">Gustatory receptor</fullName>
    </recommendedName>
</protein>
<reference evidence="1 2" key="1">
    <citation type="journal article" date="2019" name="Commun. Biol.">
        <title>The bagworm genome reveals a unique fibroin gene that provides high tensile strength.</title>
        <authorList>
            <person name="Kono N."/>
            <person name="Nakamura H."/>
            <person name="Ohtoshi R."/>
            <person name="Tomita M."/>
            <person name="Numata K."/>
            <person name="Arakawa K."/>
        </authorList>
    </citation>
    <scope>NUCLEOTIDE SEQUENCE [LARGE SCALE GENOMIC DNA]</scope>
</reference>
<gene>
    <name evidence="1" type="ORF">EVAR_32844_1</name>
</gene>
<dbReference type="Proteomes" id="UP000299102">
    <property type="component" value="Unassembled WGS sequence"/>
</dbReference>
<evidence type="ECO:0000313" key="1">
    <source>
        <dbReference type="EMBL" id="GBP48442.1"/>
    </source>
</evidence>
<proteinExistence type="predicted"/>
<evidence type="ECO:0008006" key="3">
    <source>
        <dbReference type="Google" id="ProtNLM"/>
    </source>
</evidence>
<sequence>MHVLSREIEDHSTRNRVMNGPTKNWADYLNTYWQLMDCFRSVEPLMKNLDPIGAVVVSCIENLHVALLTTLPGVMAAMIQSRVDRIKLALATRLYLSTDATEVADVRRFLELIALRPFEMRILRSIPVDMNLRVGLLSLCTTYLIVLAQFHG</sequence>
<dbReference type="AlphaFoldDB" id="A0A4C1WDA3"/>